<gene>
    <name evidence="7" type="ORF">JM946_17785</name>
</gene>
<proteinExistence type="inferred from homology"/>
<dbReference type="SUPFAM" id="SSF88946">
    <property type="entry name" value="Sigma2 domain of RNA polymerase sigma factors"/>
    <property type="match status" value="1"/>
</dbReference>
<dbReference type="CDD" id="cd06171">
    <property type="entry name" value="Sigma70_r4"/>
    <property type="match status" value="1"/>
</dbReference>
<accession>A0ABS1X014</accession>
<sequence length="178" mass="20374">MSVERESVTLEEKQAFIAAVEAQHGRRLRRFLLARVRSAADAADLVQEVFLRLLRVEDHESIRMPEAYVFALANHVLYQHRLRQAKSSALDILDVLAEVQTVPENDPAAQTETQQRVEELERALKDLSPRAQAALVLHRRDGFSIEEIAEQFGVSRPMAKKYLAKALLHCRQRLEPKE</sequence>
<dbReference type="PANTHER" id="PTHR43133">
    <property type="entry name" value="RNA POLYMERASE ECF-TYPE SIGMA FACTO"/>
    <property type="match status" value="1"/>
</dbReference>
<evidence type="ECO:0000256" key="1">
    <source>
        <dbReference type="ARBA" id="ARBA00010641"/>
    </source>
</evidence>
<evidence type="ECO:0000313" key="8">
    <source>
        <dbReference type="Proteomes" id="UP000661077"/>
    </source>
</evidence>
<dbReference type="Pfam" id="PF04542">
    <property type="entry name" value="Sigma70_r2"/>
    <property type="match status" value="1"/>
</dbReference>
<dbReference type="Pfam" id="PF08281">
    <property type="entry name" value="Sigma70_r4_2"/>
    <property type="match status" value="1"/>
</dbReference>
<dbReference type="InterPro" id="IPR014284">
    <property type="entry name" value="RNA_pol_sigma-70_dom"/>
</dbReference>
<dbReference type="SUPFAM" id="SSF88659">
    <property type="entry name" value="Sigma3 and sigma4 domains of RNA polymerase sigma factors"/>
    <property type="match status" value="1"/>
</dbReference>
<dbReference type="Gene3D" id="1.10.10.10">
    <property type="entry name" value="Winged helix-like DNA-binding domain superfamily/Winged helix DNA-binding domain"/>
    <property type="match status" value="1"/>
</dbReference>
<dbReference type="InterPro" id="IPR039425">
    <property type="entry name" value="RNA_pol_sigma-70-like"/>
</dbReference>
<reference evidence="7 8" key="1">
    <citation type="journal article" date="2021" name="Int. J. Syst. Evol. Microbiol.">
        <title>Steroidobacter gossypii sp. nov., isolated from soil of cotton cropping field.</title>
        <authorList>
            <person name="Huang R."/>
            <person name="Yang S."/>
            <person name="Zhen C."/>
            <person name="Liu W."/>
        </authorList>
    </citation>
    <scope>NUCLEOTIDE SEQUENCE [LARGE SCALE GENOMIC DNA]</scope>
    <source>
        <strain evidence="7 8">S1-65</strain>
    </source>
</reference>
<protein>
    <submittedName>
        <fullName evidence="7">RNA polymerase sigma factor</fullName>
    </submittedName>
</protein>
<dbReference type="PANTHER" id="PTHR43133:SF63">
    <property type="entry name" value="RNA POLYMERASE SIGMA FACTOR FECI-RELATED"/>
    <property type="match status" value="1"/>
</dbReference>
<evidence type="ECO:0000259" key="6">
    <source>
        <dbReference type="Pfam" id="PF08281"/>
    </source>
</evidence>
<feature type="domain" description="RNA polymerase sigma-70 region 2" evidence="5">
    <location>
        <begin position="23"/>
        <end position="85"/>
    </location>
</feature>
<comment type="similarity">
    <text evidence="1">Belongs to the sigma-70 factor family. ECF subfamily.</text>
</comment>
<keyword evidence="2" id="KW-0805">Transcription regulation</keyword>
<evidence type="ECO:0000256" key="2">
    <source>
        <dbReference type="ARBA" id="ARBA00023015"/>
    </source>
</evidence>
<organism evidence="7 8">
    <name type="scientific">Steroidobacter gossypii</name>
    <dbReference type="NCBI Taxonomy" id="2805490"/>
    <lineage>
        <taxon>Bacteria</taxon>
        <taxon>Pseudomonadati</taxon>
        <taxon>Pseudomonadota</taxon>
        <taxon>Gammaproteobacteria</taxon>
        <taxon>Steroidobacterales</taxon>
        <taxon>Steroidobacteraceae</taxon>
        <taxon>Steroidobacter</taxon>
    </lineage>
</organism>
<dbReference type="Gene3D" id="1.10.1740.10">
    <property type="match status" value="1"/>
</dbReference>
<keyword evidence="4" id="KW-0804">Transcription</keyword>
<comment type="caution">
    <text evidence="7">The sequence shown here is derived from an EMBL/GenBank/DDBJ whole genome shotgun (WGS) entry which is preliminary data.</text>
</comment>
<feature type="domain" description="RNA polymerase sigma factor 70 region 4 type 2" evidence="6">
    <location>
        <begin position="118"/>
        <end position="170"/>
    </location>
</feature>
<dbReference type="Proteomes" id="UP000661077">
    <property type="component" value="Unassembled WGS sequence"/>
</dbReference>
<dbReference type="InterPro" id="IPR007627">
    <property type="entry name" value="RNA_pol_sigma70_r2"/>
</dbReference>
<evidence type="ECO:0000256" key="3">
    <source>
        <dbReference type="ARBA" id="ARBA00023082"/>
    </source>
</evidence>
<dbReference type="InterPro" id="IPR013249">
    <property type="entry name" value="RNA_pol_sigma70_r4_t2"/>
</dbReference>
<dbReference type="InterPro" id="IPR013325">
    <property type="entry name" value="RNA_pol_sigma_r2"/>
</dbReference>
<keyword evidence="8" id="KW-1185">Reference proteome</keyword>
<evidence type="ECO:0000256" key="4">
    <source>
        <dbReference type="ARBA" id="ARBA00023163"/>
    </source>
</evidence>
<keyword evidence="3" id="KW-0731">Sigma factor</keyword>
<dbReference type="InterPro" id="IPR036388">
    <property type="entry name" value="WH-like_DNA-bd_sf"/>
</dbReference>
<dbReference type="RefSeq" id="WP_218042956.1">
    <property type="nucleotide sequence ID" value="NZ_JAEVLS010000004.1"/>
</dbReference>
<evidence type="ECO:0000259" key="5">
    <source>
        <dbReference type="Pfam" id="PF04542"/>
    </source>
</evidence>
<dbReference type="InterPro" id="IPR013324">
    <property type="entry name" value="RNA_pol_sigma_r3/r4-like"/>
</dbReference>
<dbReference type="EMBL" id="JAEVLS010000004">
    <property type="protein sequence ID" value="MBM0106584.1"/>
    <property type="molecule type" value="Genomic_DNA"/>
</dbReference>
<dbReference type="NCBIfam" id="TIGR02937">
    <property type="entry name" value="sigma70-ECF"/>
    <property type="match status" value="1"/>
</dbReference>
<name>A0ABS1X014_9GAMM</name>
<evidence type="ECO:0000313" key="7">
    <source>
        <dbReference type="EMBL" id="MBM0106584.1"/>
    </source>
</evidence>